<feature type="region of interest" description="Disordered" evidence="1">
    <location>
        <begin position="30"/>
        <end position="59"/>
    </location>
</feature>
<dbReference type="PANTHER" id="PTHR38593">
    <property type="entry name" value="BLR2558 PROTEIN"/>
    <property type="match status" value="1"/>
</dbReference>
<reference evidence="5" key="1">
    <citation type="journal article" date="2019" name="Int. J. Syst. Evol. Microbiol.">
        <title>The Global Catalogue of Microorganisms (GCM) 10K type strain sequencing project: providing services to taxonomists for standard genome sequencing and annotation.</title>
        <authorList>
            <consortium name="The Broad Institute Genomics Platform"/>
            <consortium name="The Broad Institute Genome Sequencing Center for Infectious Disease"/>
            <person name="Wu L."/>
            <person name="Ma J."/>
        </authorList>
    </citation>
    <scope>NUCLEOTIDE SEQUENCE [LARGE SCALE GENOMIC DNA]</scope>
    <source>
        <strain evidence="5">CGMCC 1.12482</strain>
    </source>
</reference>
<evidence type="ECO:0000256" key="1">
    <source>
        <dbReference type="SAM" id="MobiDB-lite"/>
    </source>
</evidence>
<dbReference type="Proteomes" id="UP000638188">
    <property type="component" value="Unassembled WGS sequence"/>
</dbReference>
<evidence type="ECO:0000259" key="3">
    <source>
        <dbReference type="Pfam" id="PF13628"/>
    </source>
</evidence>
<evidence type="ECO:0000313" key="4">
    <source>
        <dbReference type="EMBL" id="GGC86699.1"/>
    </source>
</evidence>
<dbReference type="EMBL" id="BMFF01000001">
    <property type="protein sequence ID" value="GGC86699.1"/>
    <property type="molecule type" value="Genomic_DNA"/>
</dbReference>
<gene>
    <name evidence="4" type="ORF">GCM10007418_03090</name>
</gene>
<proteinExistence type="predicted"/>
<feature type="signal peptide" evidence="2">
    <location>
        <begin position="1"/>
        <end position="24"/>
    </location>
</feature>
<keyword evidence="5" id="KW-1185">Reference proteome</keyword>
<keyword evidence="2" id="KW-0732">Signal</keyword>
<sequence>MNKAGNLASIFAVLIGMSAMPVIAADELSGTGMGDTTRTSGPTGTPGTTGEGGSASREGLLTEPNYAAGIGAEAFVEQVTGKNHAIIKAAESILDEKSAVNDPKAREFAQQMITAHKQLNRQLIDLAGNEKIEVSDAATLIDQAQSMVLSVRGGESLVEAYANNQVGDHQALLDLFDRAAVSDLGEITQFAKDALPKLEAHLEQARALHPETRDRNK</sequence>
<protein>
    <recommendedName>
        <fullName evidence="3">DUF4142 domain-containing protein</fullName>
    </recommendedName>
</protein>
<comment type="caution">
    <text evidence="4">The sequence shown here is derived from an EMBL/GenBank/DDBJ whole genome shotgun (WGS) entry which is preliminary data.</text>
</comment>
<organism evidence="4 5">
    <name type="scientific">Halopseudomonas salina</name>
    <dbReference type="NCBI Taxonomy" id="1323744"/>
    <lineage>
        <taxon>Bacteria</taxon>
        <taxon>Pseudomonadati</taxon>
        <taxon>Pseudomonadota</taxon>
        <taxon>Gammaproteobacteria</taxon>
        <taxon>Pseudomonadales</taxon>
        <taxon>Pseudomonadaceae</taxon>
        <taxon>Halopseudomonas</taxon>
    </lineage>
</organism>
<name>A0ABQ1NZW4_9GAMM</name>
<feature type="domain" description="DUF4142" evidence="3">
    <location>
        <begin position="73"/>
        <end position="208"/>
    </location>
</feature>
<feature type="chain" id="PRO_5047521503" description="DUF4142 domain-containing protein" evidence="2">
    <location>
        <begin position="25"/>
        <end position="217"/>
    </location>
</feature>
<evidence type="ECO:0000313" key="5">
    <source>
        <dbReference type="Proteomes" id="UP000638188"/>
    </source>
</evidence>
<evidence type="ECO:0000256" key="2">
    <source>
        <dbReference type="SAM" id="SignalP"/>
    </source>
</evidence>
<dbReference type="InterPro" id="IPR025419">
    <property type="entry name" value="DUF4142"/>
</dbReference>
<dbReference type="Pfam" id="PF13628">
    <property type="entry name" value="DUF4142"/>
    <property type="match status" value="1"/>
</dbReference>
<accession>A0ABQ1NZW4</accession>
<feature type="compositionally biased region" description="Low complexity" evidence="1">
    <location>
        <begin position="34"/>
        <end position="46"/>
    </location>
</feature>
<dbReference type="RefSeq" id="WP_188434284.1">
    <property type="nucleotide sequence ID" value="NZ_BMFF01000001.1"/>
</dbReference>
<dbReference type="PANTHER" id="PTHR38593:SF1">
    <property type="entry name" value="BLR2558 PROTEIN"/>
    <property type="match status" value="1"/>
</dbReference>